<dbReference type="Pfam" id="PF18952">
    <property type="entry name" value="DUF5696"/>
    <property type="match status" value="1"/>
</dbReference>
<sequence>MNAILCYKDGTKRIQEVEIEKINDILYCHMPEKTDYKNVEFIDFAVDYAVPRTGEQGYLVLPGGCSGLGDDSLCYFREREDCEVIIDGPEMSIYGMIAKEHSFMAVVTGMTYDYKLVARVEKGEYFVFPRFMLHGRGPYEKIEVRIESLPDGSDYNHIAHAYRRFRVDRGELRPIKERMKEREALANAVYAPFIRIRMGWKPVPTPVLEQTPETEPAMNVACSFEDVEALLEECKAMGIEHAEFCLVGWNIRGHDGRWPQVFPVEPAFGGEENLRKLIIRAKELGYSIVCHTNSTDAYSIADNWNEEDLICCEDGRISQNRQSWSGGAMYDLCPLAAYRQAGEVLPKVAELGFEGLHYIDVISTVKPRTCYSSKHPVTARQCVRVWRDIMKLSTRLFGGFSSEGGYDFAAPDMDYGLYVSFGDKGCPLADKNIPLWHLVYHGYVMGNPYTTTVNPDKEDWLKIVEYGGRPAIYFYSQFVTPDGERGNWMGSVDYACHTKEEREKSVSEIAVTYRAYQEIAYLQKEFMESHKEVAPDIYQIIYSDGSIVEVDYNKKTYTCTKPENQ</sequence>
<evidence type="ECO:0000313" key="1">
    <source>
        <dbReference type="EMBL" id="ODM08681.1"/>
    </source>
</evidence>
<name>A0A1E3AJT2_9FIRM</name>
<gene>
    <name evidence="1" type="ORF">BEI61_00310</name>
</gene>
<dbReference type="Gene3D" id="3.20.20.80">
    <property type="entry name" value="Glycosidases"/>
    <property type="match status" value="1"/>
</dbReference>
<dbReference type="RefSeq" id="WP_044969957.1">
    <property type="nucleotide sequence ID" value="NZ_MCGH01000001.1"/>
</dbReference>
<accession>A0A1E3AJT2</accession>
<protein>
    <submittedName>
        <fullName evidence="1">Uncharacterized protein</fullName>
    </submittedName>
</protein>
<dbReference type="InterPro" id="IPR043751">
    <property type="entry name" value="DUF5696"/>
</dbReference>
<dbReference type="Proteomes" id="UP000094067">
    <property type="component" value="Unassembled WGS sequence"/>
</dbReference>
<organism evidence="1 2">
    <name type="scientific">Eisenbergiella tayi</name>
    <dbReference type="NCBI Taxonomy" id="1432052"/>
    <lineage>
        <taxon>Bacteria</taxon>
        <taxon>Bacillati</taxon>
        <taxon>Bacillota</taxon>
        <taxon>Clostridia</taxon>
        <taxon>Lachnospirales</taxon>
        <taxon>Lachnospiraceae</taxon>
        <taxon>Eisenbergiella</taxon>
    </lineage>
</organism>
<dbReference type="EMBL" id="MCGH01000001">
    <property type="protein sequence ID" value="ODM08681.1"/>
    <property type="molecule type" value="Genomic_DNA"/>
</dbReference>
<proteinExistence type="predicted"/>
<reference evidence="1 2" key="1">
    <citation type="submission" date="2016-07" db="EMBL/GenBank/DDBJ databases">
        <title>Characterization of isolates of Eisenbergiella tayi derived from blood cultures, using whole genome sequencing.</title>
        <authorList>
            <person name="Burdz T."/>
            <person name="Wiebe D."/>
            <person name="Huynh C."/>
            <person name="Bernard K."/>
        </authorList>
    </citation>
    <scope>NUCLEOTIDE SEQUENCE [LARGE SCALE GENOMIC DNA]</scope>
    <source>
        <strain evidence="1 2">NML 110608</strain>
    </source>
</reference>
<comment type="caution">
    <text evidence="1">The sequence shown here is derived from an EMBL/GenBank/DDBJ whole genome shotgun (WGS) entry which is preliminary data.</text>
</comment>
<evidence type="ECO:0000313" key="2">
    <source>
        <dbReference type="Proteomes" id="UP000094067"/>
    </source>
</evidence>
<dbReference type="AlphaFoldDB" id="A0A1E3AJT2"/>